<accession>A0AAW1NVR3</accession>
<dbReference type="Proteomes" id="UP001465755">
    <property type="component" value="Unassembled WGS sequence"/>
</dbReference>
<dbReference type="EMBL" id="JALJOQ010000104">
    <property type="protein sequence ID" value="KAK9797777.1"/>
    <property type="molecule type" value="Genomic_DNA"/>
</dbReference>
<gene>
    <name evidence="1" type="ORF">WJX73_000913</name>
</gene>
<evidence type="ECO:0008006" key="3">
    <source>
        <dbReference type="Google" id="ProtNLM"/>
    </source>
</evidence>
<name>A0AAW1NVR3_9CHLO</name>
<keyword evidence="2" id="KW-1185">Reference proteome</keyword>
<evidence type="ECO:0000313" key="1">
    <source>
        <dbReference type="EMBL" id="KAK9797777.1"/>
    </source>
</evidence>
<proteinExistence type="predicted"/>
<reference evidence="1 2" key="1">
    <citation type="journal article" date="2024" name="Nat. Commun.">
        <title>Phylogenomics reveals the evolutionary origins of lichenization in chlorophyte algae.</title>
        <authorList>
            <person name="Puginier C."/>
            <person name="Libourel C."/>
            <person name="Otte J."/>
            <person name="Skaloud P."/>
            <person name="Haon M."/>
            <person name="Grisel S."/>
            <person name="Petersen M."/>
            <person name="Berrin J.G."/>
            <person name="Delaux P.M."/>
            <person name="Dal Grande F."/>
            <person name="Keller J."/>
        </authorList>
    </citation>
    <scope>NUCLEOTIDE SEQUENCE [LARGE SCALE GENOMIC DNA]</scope>
    <source>
        <strain evidence="1 2">SAG 2036</strain>
    </source>
</reference>
<protein>
    <recommendedName>
        <fullName evidence="3">F-box domain-containing protein</fullName>
    </recommendedName>
</protein>
<sequence>MSGGGSEALLALKKEKRYFDRLYHRDLAIKDFRSATKKIRSMDGVPPCISLLDHRLRMPLEEGIVPRLSPEAVGRLACTCRYLRSLLYGDLLENQWWRDVASVRLGPTHPALLVDSPDASTLRAAMSQCTRASDRMKKAGDYTLAPG</sequence>
<evidence type="ECO:0000313" key="2">
    <source>
        <dbReference type="Proteomes" id="UP001465755"/>
    </source>
</evidence>
<comment type="caution">
    <text evidence="1">The sequence shown here is derived from an EMBL/GenBank/DDBJ whole genome shotgun (WGS) entry which is preliminary data.</text>
</comment>
<dbReference type="AlphaFoldDB" id="A0AAW1NVR3"/>
<organism evidence="1 2">
    <name type="scientific">Symbiochloris irregularis</name>
    <dbReference type="NCBI Taxonomy" id="706552"/>
    <lineage>
        <taxon>Eukaryota</taxon>
        <taxon>Viridiplantae</taxon>
        <taxon>Chlorophyta</taxon>
        <taxon>core chlorophytes</taxon>
        <taxon>Trebouxiophyceae</taxon>
        <taxon>Trebouxiales</taxon>
        <taxon>Trebouxiaceae</taxon>
        <taxon>Symbiochloris</taxon>
    </lineage>
</organism>